<keyword evidence="4" id="KW-0049">Antioxidant</keyword>
<dbReference type="PROSITE" id="PS51352">
    <property type="entry name" value="THIOREDOXIN_2"/>
    <property type="match status" value="1"/>
</dbReference>
<dbReference type="Proteomes" id="UP000199758">
    <property type="component" value="Unassembled WGS sequence"/>
</dbReference>
<evidence type="ECO:0000256" key="5">
    <source>
        <dbReference type="ARBA" id="ARBA00023002"/>
    </source>
</evidence>
<evidence type="ECO:0000256" key="6">
    <source>
        <dbReference type="ARBA" id="ARBA00023157"/>
    </source>
</evidence>
<comment type="catalytic activity">
    <reaction evidence="11">
        <text>a hydroperoxide + [thioredoxin]-dithiol = an alcohol + [thioredoxin]-disulfide + H2O</text>
        <dbReference type="Rhea" id="RHEA:62620"/>
        <dbReference type="Rhea" id="RHEA-COMP:10698"/>
        <dbReference type="Rhea" id="RHEA-COMP:10700"/>
        <dbReference type="ChEBI" id="CHEBI:15377"/>
        <dbReference type="ChEBI" id="CHEBI:29950"/>
        <dbReference type="ChEBI" id="CHEBI:30879"/>
        <dbReference type="ChEBI" id="CHEBI:35924"/>
        <dbReference type="ChEBI" id="CHEBI:50058"/>
        <dbReference type="EC" id="1.11.1.24"/>
    </reaction>
</comment>
<evidence type="ECO:0000256" key="2">
    <source>
        <dbReference type="ARBA" id="ARBA00013017"/>
    </source>
</evidence>
<proteinExistence type="inferred from homology"/>
<dbReference type="GO" id="GO:0045454">
    <property type="term" value="P:cell redox homeostasis"/>
    <property type="evidence" value="ECO:0007669"/>
    <property type="project" value="TreeGrafter"/>
</dbReference>
<dbReference type="InterPro" id="IPR000866">
    <property type="entry name" value="AhpC/TSA"/>
</dbReference>
<dbReference type="InterPro" id="IPR050924">
    <property type="entry name" value="Peroxiredoxin_BCP/PrxQ"/>
</dbReference>
<evidence type="ECO:0000313" key="15">
    <source>
        <dbReference type="Proteomes" id="UP000199758"/>
    </source>
</evidence>
<keyword evidence="15" id="KW-1185">Reference proteome</keyword>
<dbReference type="Pfam" id="PF00578">
    <property type="entry name" value="AhpC-TSA"/>
    <property type="match status" value="1"/>
</dbReference>
<feature type="chain" id="PRO_5012138308" description="thioredoxin-dependent peroxiredoxin" evidence="12">
    <location>
        <begin position="26"/>
        <end position="185"/>
    </location>
</feature>
<dbReference type="Gene3D" id="3.40.30.10">
    <property type="entry name" value="Glutaredoxin"/>
    <property type="match status" value="1"/>
</dbReference>
<keyword evidence="6" id="KW-1015">Disulfide bond</keyword>
<sequence>MSQLRLQSRWLLAAFAALVAMPVLASLKVGADAPVFTAQASLAGKPFTFSLADELKKGPVVLYFYPAAFTSGCNIEARKFAEATEQFKALGAQVIGVSKDDLDTLHKFSVSECGSKFAVAADPGLKVAKSYDATLMLWPGHADRTSYVITPDGKVLYAYSALGPDEHVSNTLKALKAWRDAHPQG</sequence>
<evidence type="ECO:0000256" key="1">
    <source>
        <dbReference type="ARBA" id="ARBA00003330"/>
    </source>
</evidence>
<keyword evidence="5" id="KW-0560">Oxidoreductase</keyword>
<evidence type="ECO:0000256" key="3">
    <source>
        <dbReference type="ARBA" id="ARBA00022559"/>
    </source>
</evidence>
<evidence type="ECO:0000256" key="8">
    <source>
        <dbReference type="ARBA" id="ARBA00032824"/>
    </source>
</evidence>
<comment type="similarity">
    <text evidence="9">Belongs to the peroxiredoxin family. BCP/PrxQ subfamily.</text>
</comment>
<comment type="function">
    <text evidence="1">Thiol-specific peroxidase that catalyzes the reduction of hydrogen peroxide and organic hydroperoxides to water and alcohols, respectively. Plays a role in cell protection against oxidative stress by detoxifying peroxides and as sensor of hydrogen peroxide-mediated signaling events.</text>
</comment>
<feature type="domain" description="Thioredoxin" evidence="13">
    <location>
        <begin position="27"/>
        <end position="177"/>
    </location>
</feature>
<evidence type="ECO:0000256" key="11">
    <source>
        <dbReference type="ARBA" id="ARBA00049091"/>
    </source>
</evidence>
<evidence type="ECO:0000259" key="13">
    <source>
        <dbReference type="PROSITE" id="PS51352"/>
    </source>
</evidence>
<gene>
    <name evidence="14" type="ORF">SAMN04488068_2347</name>
</gene>
<evidence type="ECO:0000256" key="4">
    <source>
        <dbReference type="ARBA" id="ARBA00022862"/>
    </source>
</evidence>
<dbReference type="PANTHER" id="PTHR42801:SF4">
    <property type="entry name" value="AHPC_TSA FAMILY PROTEIN"/>
    <property type="match status" value="1"/>
</dbReference>
<organism evidence="14 15">
    <name type="scientific">Hydrocarboniphaga daqingensis</name>
    <dbReference type="NCBI Taxonomy" id="490188"/>
    <lineage>
        <taxon>Bacteria</taxon>
        <taxon>Pseudomonadati</taxon>
        <taxon>Pseudomonadota</taxon>
        <taxon>Gammaproteobacteria</taxon>
        <taxon>Nevskiales</taxon>
        <taxon>Nevskiaceae</taxon>
        <taxon>Hydrocarboniphaga</taxon>
    </lineage>
</organism>
<dbReference type="GO" id="GO:0005737">
    <property type="term" value="C:cytoplasm"/>
    <property type="evidence" value="ECO:0007669"/>
    <property type="project" value="TreeGrafter"/>
</dbReference>
<dbReference type="EC" id="1.11.1.24" evidence="2"/>
<feature type="signal peptide" evidence="12">
    <location>
        <begin position="1"/>
        <end position="25"/>
    </location>
</feature>
<dbReference type="PANTHER" id="PTHR42801">
    <property type="entry name" value="THIOREDOXIN-DEPENDENT PEROXIDE REDUCTASE"/>
    <property type="match status" value="1"/>
</dbReference>
<evidence type="ECO:0000256" key="12">
    <source>
        <dbReference type="SAM" id="SignalP"/>
    </source>
</evidence>
<dbReference type="SUPFAM" id="SSF52833">
    <property type="entry name" value="Thioredoxin-like"/>
    <property type="match status" value="1"/>
</dbReference>
<keyword evidence="7" id="KW-0676">Redox-active center</keyword>
<dbReference type="EMBL" id="FQWZ01000005">
    <property type="protein sequence ID" value="SHH05907.1"/>
    <property type="molecule type" value="Genomic_DNA"/>
</dbReference>
<reference evidence="14 15" key="1">
    <citation type="submission" date="2016-11" db="EMBL/GenBank/DDBJ databases">
        <authorList>
            <person name="Jaros S."/>
            <person name="Januszkiewicz K."/>
            <person name="Wedrychowicz H."/>
        </authorList>
    </citation>
    <scope>NUCLEOTIDE SEQUENCE [LARGE SCALE GENOMIC DNA]</scope>
    <source>
        <strain evidence="14 15">CGMCC 1.7049</strain>
    </source>
</reference>
<name>A0A1M5PV58_9GAMM</name>
<dbReference type="CDD" id="cd03017">
    <property type="entry name" value="PRX_BCP"/>
    <property type="match status" value="1"/>
</dbReference>
<dbReference type="InterPro" id="IPR036249">
    <property type="entry name" value="Thioredoxin-like_sf"/>
</dbReference>
<keyword evidence="3" id="KW-0575">Peroxidase</keyword>
<evidence type="ECO:0000313" key="14">
    <source>
        <dbReference type="EMBL" id="SHH05907.1"/>
    </source>
</evidence>
<dbReference type="GO" id="GO:0008379">
    <property type="term" value="F:thioredoxin peroxidase activity"/>
    <property type="evidence" value="ECO:0007669"/>
    <property type="project" value="TreeGrafter"/>
</dbReference>
<evidence type="ECO:0000256" key="7">
    <source>
        <dbReference type="ARBA" id="ARBA00023284"/>
    </source>
</evidence>
<accession>A0A1M5PV58</accession>
<dbReference type="GO" id="GO:0034599">
    <property type="term" value="P:cellular response to oxidative stress"/>
    <property type="evidence" value="ECO:0007669"/>
    <property type="project" value="TreeGrafter"/>
</dbReference>
<dbReference type="STRING" id="490188.SAMN04488068_2347"/>
<dbReference type="AlphaFoldDB" id="A0A1M5PV58"/>
<dbReference type="InterPro" id="IPR013766">
    <property type="entry name" value="Thioredoxin_domain"/>
</dbReference>
<evidence type="ECO:0000256" key="9">
    <source>
        <dbReference type="ARBA" id="ARBA00038489"/>
    </source>
</evidence>
<keyword evidence="12" id="KW-0732">Signal</keyword>
<evidence type="ECO:0000256" key="10">
    <source>
        <dbReference type="ARBA" id="ARBA00042639"/>
    </source>
</evidence>
<protein>
    <recommendedName>
        <fullName evidence="2">thioredoxin-dependent peroxiredoxin</fullName>
        <ecNumber evidence="2">1.11.1.24</ecNumber>
    </recommendedName>
    <alternativeName>
        <fullName evidence="8">Thioredoxin peroxidase</fullName>
    </alternativeName>
    <alternativeName>
        <fullName evidence="10">Thioredoxin-dependent peroxiredoxin Bcp</fullName>
    </alternativeName>
</protein>